<accession>A0ABZ2L195</accession>
<keyword evidence="3" id="KW-1185">Reference proteome</keyword>
<dbReference type="Proteomes" id="UP001374803">
    <property type="component" value="Chromosome"/>
</dbReference>
<dbReference type="EMBL" id="CP089983">
    <property type="protein sequence ID" value="WXB04718.1"/>
    <property type="molecule type" value="Genomic_DNA"/>
</dbReference>
<evidence type="ECO:0000313" key="2">
    <source>
        <dbReference type="EMBL" id="WXB04718.1"/>
    </source>
</evidence>
<dbReference type="InterPro" id="IPR039535">
    <property type="entry name" value="ASST-like"/>
</dbReference>
<gene>
    <name evidence="2" type="ORF">LVJ94_48475</name>
</gene>
<proteinExistence type="predicted"/>
<evidence type="ECO:0000256" key="1">
    <source>
        <dbReference type="SAM" id="SignalP"/>
    </source>
</evidence>
<name>A0ABZ2L195_9BACT</name>
<dbReference type="InterPro" id="IPR011047">
    <property type="entry name" value="Quinoprotein_ADH-like_sf"/>
</dbReference>
<dbReference type="RefSeq" id="WP_394834363.1">
    <property type="nucleotide sequence ID" value="NZ_CP089929.1"/>
</dbReference>
<feature type="chain" id="PRO_5045860367" evidence="1">
    <location>
        <begin position="36"/>
        <end position="498"/>
    </location>
</feature>
<dbReference type="Pfam" id="PF14269">
    <property type="entry name" value="Arylsulfotran_2"/>
    <property type="match status" value="1"/>
</dbReference>
<dbReference type="PANTHER" id="PTHR35340:SF6">
    <property type="entry name" value="ASST-DOMAIN-CONTAINING PROTEIN"/>
    <property type="match status" value="1"/>
</dbReference>
<dbReference type="SUPFAM" id="SSF50998">
    <property type="entry name" value="Quinoprotein alcohol dehydrogenase-like"/>
    <property type="match status" value="1"/>
</dbReference>
<evidence type="ECO:0000313" key="3">
    <source>
        <dbReference type="Proteomes" id="UP001374803"/>
    </source>
</evidence>
<organism evidence="2 3">
    <name type="scientific">Pendulispora rubella</name>
    <dbReference type="NCBI Taxonomy" id="2741070"/>
    <lineage>
        <taxon>Bacteria</taxon>
        <taxon>Pseudomonadati</taxon>
        <taxon>Myxococcota</taxon>
        <taxon>Myxococcia</taxon>
        <taxon>Myxococcales</taxon>
        <taxon>Sorangiineae</taxon>
        <taxon>Pendulisporaceae</taxon>
        <taxon>Pendulispora</taxon>
    </lineage>
</organism>
<keyword evidence="1" id="KW-0732">Signal</keyword>
<reference evidence="2" key="1">
    <citation type="submission" date="2021-12" db="EMBL/GenBank/DDBJ databases">
        <title>Discovery of the Pendulisporaceae a myxobacterial family with distinct sporulation behavior and unique specialized metabolism.</title>
        <authorList>
            <person name="Garcia R."/>
            <person name="Popoff A."/>
            <person name="Bader C.D."/>
            <person name="Loehr J."/>
            <person name="Walesch S."/>
            <person name="Walt C."/>
            <person name="Boldt J."/>
            <person name="Bunk B."/>
            <person name="Haeckl F.J.F.P.J."/>
            <person name="Gunesch A.P."/>
            <person name="Birkelbach J."/>
            <person name="Nuebel U."/>
            <person name="Pietschmann T."/>
            <person name="Bach T."/>
            <person name="Mueller R."/>
        </authorList>
    </citation>
    <scope>NUCLEOTIDE SEQUENCE</scope>
    <source>
        <strain evidence="2">MSr11367</strain>
    </source>
</reference>
<dbReference type="InterPro" id="IPR053143">
    <property type="entry name" value="Arylsulfate_ST"/>
</dbReference>
<protein>
    <submittedName>
        <fullName evidence="2">Arylsulfotransferase family protein</fullName>
    </submittedName>
</protein>
<feature type="signal peptide" evidence="1">
    <location>
        <begin position="1"/>
        <end position="35"/>
    </location>
</feature>
<dbReference type="PANTHER" id="PTHR35340">
    <property type="entry name" value="PQQ ENZYME REPEAT PROTEIN-RELATED"/>
    <property type="match status" value="1"/>
</dbReference>
<sequence length="498" mass="53960">MALSRPLRRSRGARFGLFRPLSVIGLALVGTSAHADSEDAAASDTPELRPPQVTVLTHAPRAARGLIFIAPKARGLAPPGGGVREHGPEIVDDEAHVVWFNPLPDGEYATDFRAQRYHGEPVLTWSQGKGFGGLQHGETTNYILDRSYHVIAKVRAGHGLNADSHEFFITPQGTALITIYNAVTRDLSSVGGSTAGKVIDGVVQEIDIESGDVLFEWHSLDHVPLDETNQPAPASADKPYDYFHLNAVSPDEDGNLLISARHTSTVYKLDRRSGKVLLRLGGKRSDVSLDEDAVFAYQHNPIAAGFRTLRIFDNESNGTPLLPASRILWIRHDRVARTATLLRAFEHPEKLSAASQGNAQGLDGDHTFVGWGQLGRVSEFDERGRIVFDAKLPTGYDTYRAYRLEWNGEPDTAPVASVQTNADGTIRVHAIWNGATRVARWVVRGGDAADDLRPIASGRWAGLDTAVPLPRAVKVVQVVAENRGGGVIARSAPVPVTP</sequence>